<comment type="similarity">
    <text evidence="4 10">Belongs to the NAD(P)-dependent epimerase/dehydratase family.</text>
</comment>
<keyword evidence="13" id="KW-1185">Reference proteome</keyword>
<evidence type="ECO:0000256" key="9">
    <source>
        <dbReference type="ARBA" id="ARBA00023277"/>
    </source>
</evidence>
<dbReference type="InterPro" id="IPR005886">
    <property type="entry name" value="UDP_G4E"/>
</dbReference>
<dbReference type="PANTHER" id="PTHR43725:SF53">
    <property type="entry name" value="UDP-ARABINOSE 4-EPIMERASE 1"/>
    <property type="match status" value="1"/>
</dbReference>
<dbReference type="RefSeq" id="WP_165106226.1">
    <property type="nucleotide sequence ID" value="NZ_JAAKYA010000027.1"/>
</dbReference>
<keyword evidence="8 10" id="KW-0413">Isomerase</keyword>
<evidence type="ECO:0000256" key="5">
    <source>
        <dbReference type="ARBA" id="ARBA00013189"/>
    </source>
</evidence>
<dbReference type="NCBIfam" id="TIGR01179">
    <property type="entry name" value="galE"/>
    <property type="match status" value="1"/>
</dbReference>
<evidence type="ECO:0000256" key="1">
    <source>
        <dbReference type="ARBA" id="ARBA00000083"/>
    </source>
</evidence>
<dbReference type="InterPro" id="IPR001509">
    <property type="entry name" value="Epimerase_deHydtase"/>
</dbReference>
<comment type="subunit">
    <text evidence="10">Homodimer.</text>
</comment>
<gene>
    <name evidence="12" type="primary">galE</name>
    <name evidence="12" type="ORF">G4L39_04420</name>
</gene>
<dbReference type="Proteomes" id="UP000477311">
    <property type="component" value="Unassembled WGS sequence"/>
</dbReference>
<dbReference type="Gene3D" id="3.90.25.10">
    <property type="entry name" value="UDP-galactose 4-epimerase, domain 1"/>
    <property type="match status" value="1"/>
</dbReference>
<dbReference type="Pfam" id="PF01370">
    <property type="entry name" value="Epimerase"/>
    <property type="match status" value="1"/>
</dbReference>
<evidence type="ECO:0000259" key="11">
    <source>
        <dbReference type="Pfam" id="PF01370"/>
    </source>
</evidence>
<evidence type="ECO:0000256" key="10">
    <source>
        <dbReference type="RuleBase" id="RU366046"/>
    </source>
</evidence>
<accession>A0A6M1RT98</accession>
<evidence type="ECO:0000313" key="12">
    <source>
        <dbReference type="EMBL" id="NGO38644.1"/>
    </source>
</evidence>
<evidence type="ECO:0000256" key="3">
    <source>
        <dbReference type="ARBA" id="ARBA00004947"/>
    </source>
</evidence>
<dbReference type="InterPro" id="IPR036291">
    <property type="entry name" value="NAD(P)-bd_dom_sf"/>
</dbReference>
<comment type="caution">
    <text evidence="12">The sequence shown here is derived from an EMBL/GenBank/DDBJ whole genome shotgun (WGS) entry which is preliminary data.</text>
</comment>
<dbReference type="EC" id="5.1.3.2" evidence="5 10"/>
<comment type="pathway">
    <text evidence="3 10">Carbohydrate metabolism; galactose metabolism.</text>
</comment>
<dbReference type="GO" id="GO:0033499">
    <property type="term" value="P:galactose catabolic process via UDP-galactose, Leloir pathway"/>
    <property type="evidence" value="ECO:0007669"/>
    <property type="project" value="TreeGrafter"/>
</dbReference>
<keyword evidence="7 10" id="KW-0520">NAD</keyword>
<comment type="catalytic activity">
    <reaction evidence="1 10">
        <text>UDP-alpha-D-glucose = UDP-alpha-D-galactose</text>
        <dbReference type="Rhea" id="RHEA:22168"/>
        <dbReference type="ChEBI" id="CHEBI:58885"/>
        <dbReference type="ChEBI" id="CHEBI:66914"/>
        <dbReference type="EC" id="5.1.3.2"/>
    </reaction>
</comment>
<organism evidence="12 13">
    <name type="scientific">Limisphaera ngatamarikiensis</name>
    <dbReference type="NCBI Taxonomy" id="1324935"/>
    <lineage>
        <taxon>Bacteria</taxon>
        <taxon>Pseudomonadati</taxon>
        <taxon>Verrucomicrobiota</taxon>
        <taxon>Verrucomicrobiia</taxon>
        <taxon>Limisphaerales</taxon>
        <taxon>Limisphaeraceae</taxon>
        <taxon>Limisphaera</taxon>
    </lineage>
</organism>
<name>A0A6M1RT98_9BACT</name>
<dbReference type="PANTHER" id="PTHR43725">
    <property type="entry name" value="UDP-GLUCOSE 4-EPIMERASE"/>
    <property type="match status" value="1"/>
</dbReference>
<dbReference type="GO" id="GO:0003978">
    <property type="term" value="F:UDP-glucose 4-epimerase activity"/>
    <property type="evidence" value="ECO:0007669"/>
    <property type="project" value="UniProtKB-UniRule"/>
</dbReference>
<evidence type="ECO:0000256" key="2">
    <source>
        <dbReference type="ARBA" id="ARBA00001911"/>
    </source>
</evidence>
<evidence type="ECO:0000313" key="13">
    <source>
        <dbReference type="Proteomes" id="UP000477311"/>
    </source>
</evidence>
<dbReference type="SUPFAM" id="SSF51735">
    <property type="entry name" value="NAD(P)-binding Rossmann-fold domains"/>
    <property type="match status" value="1"/>
</dbReference>
<evidence type="ECO:0000256" key="7">
    <source>
        <dbReference type="ARBA" id="ARBA00023027"/>
    </source>
</evidence>
<proteinExistence type="inferred from homology"/>
<dbReference type="Gene3D" id="3.40.50.720">
    <property type="entry name" value="NAD(P)-binding Rossmann-like Domain"/>
    <property type="match status" value="1"/>
</dbReference>
<evidence type="ECO:0000256" key="4">
    <source>
        <dbReference type="ARBA" id="ARBA00007637"/>
    </source>
</evidence>
<keyword evidence="9 10" id="KW-0119">Carbohydrate metabolism</keyword>
<dbReference type="CDD" id="cd05247">
    <property type="entry name" value="UDP_G4E_1_SDR_e"/>
    <property type="match status" value="1"/>
</dbReference>
<reference evidence="12 13" key="1">
    <citation type="submission" date="2020-02" db="EMBL/GenBank/DDBJ databases">
        <title>Draft genome sequence of Limisphaera ngatamarikiensis NGM72.4T, a thermophilic Verrucomicrobia grouped in subdivision 3.</title>
        <authorList>
            <person name="Carere C.R."/>
            <person name="Steen J."/>
            <person name="Hugenholtz P."/>
            <person name="Stott M.B."/>
        </authorList>
    </citation>
    <scope>NUCLEOTIDE SEQUENCE [LARGE SCALE GENOMIC DNA]</scope>
    <source>
        <strain evidence="12 13">NGM72.4</strain>
    </source>
</reference>
<dbReference type="UniPathway" id="UPA00214"/>
<sequence>MRVLVTGGAGYIGSVCTELLCDRGHEVIVYDSLWQGHRSAVDPRARFIQGRPFEPGNIATMMAEVRPEAVLHFAGDILVGESMQNPGKYFRNNVACSLEFLEAARAQNVRKFIFSSTAATYGHPEQVPITEDAPQRPVNPYGEAKLMFERILTWYHRIHGLEFVAFRYFNAAGATERHGEDHRPETHLIPNVLKVALGQKPHVEIYGTDYPTPDGTCIRDYIHVVDLVEAHILALQPGICGFYNLGNGGGYSVREVIAACERVTGRRIPAVEKPRRPGDPPRLVASAARAMRELGWKPRWPALEDIVATAWAWHQKYPDGYPD</sequence>
<evidence type="ECO:0000256" key="8">
    <source>
        <dbReference type="ARBA" id="ARBA00023235"/>
    </source>
</evidence>
<evidence type="ECO:0000256" key="6">
    <source>
        <dbReference type="ARBA" id="ARBA00018569"/>
    </source>
</evidence>
<dbReference type="AlphaFoldDB" id="A0A6M1RT98"/>
<feature type="domain" description="NAD-dependent epimerase/dehydratase" evidence="11">
    <location>
        <begin position="3"/>
        <end position="237"/>
    </location>
</feature>
<dbReference type="EMBL" id="JAAKYA010000027">
    <property type="protein sequence ID" value="NGO38644.1"/>
    <property type="molecule type" value="Genomic_DNA"/>
</dbReference>
<protein>
    <recommendedName>
        <fullName evidence="6 10">UDP-glucose 4-epimerase</fullName>
        <ecNumber evidence="5 10">5.1.3.2</ecNumber>
    </recommendedName>
</protein>
<comment type="cofactor">
    <cofactor evidence="2 10">
        <name>NAD(+)</name>
        <dbReference type="ChEBI" id="CHEBI:57540"/>
    </cofactor>
</comment>